<dbReference type="Gene3D" id="3.30.200.20">
    <property type="entry name" value="Phosphorylase Kinase, domain 1"/>
    <property type="match status" value="1"/>
</dbReference>
<dbReference type="PANTHER" id="PTHR43289:SF34">
    <property type="entry name" value="SERINE_THREONINE-PROTEIN KINASE YBDM-RELATED"/>
    <property type="match status" value="1"/>
</dbReference>
<dbReference type="Gene3D" id="3.30.10.20">
    <property type="match status" value="3"/>
</dbReference>
<dbReference type="Pfam" id="PF03793">
    <property type="entry name" value="PASTA"/>
    <property type="match status" value="3"/>
</dbReference>
<evidence type="ECO:0000259" key="11">
    <source>
        <dbReference type="PROSITE" id="PS51178"/>
    </source>
</evidence>
<keyword evidence="3" id="KW-0808">Transferase</keyword>
<evidence type="ECO:0000256" key="9">
    <source>
        <dbReference type="SAM" id="Phobius"/>
    </source>
</evidence>
<evidence type="ECO:0000313" key="12">
    <source>
        <dbReference type="EMBL" id="OCX48144.1"/>
    </source>
</evidence>
<reference evidence="12 13" key="1">
    <citation type="submission" date="2016-08" db="EMBL/GenBank/DDBJ databases">
        <title>Probiotic bacterium isolated from chicken gut.</title>
        <authorList>
            <person name="Levy J.L."/>
            <person name="Hassan H.M."/>
            <person name="Mendoza M.A."/>
        </authorList>
    </citation>
    <scope>NUCLEOTIDE SEQUENCE [LARGE SCALE GENOMIC DNA]</scope>
    <source>
        <strain evidence="12 13">P43</strain>
    </source>
</reference>
<protein>
    <recommendedName>
        <fullName evidence="1">non-specific serine/threonine protein kinase</fullName>
        <ecNumber evidence="1">2.7.11.1</ecNumber>
    </recommendedName>
</protein>
<evidence type="ECO:0000256" key="2">
    <source>
        <dbReference type="ARBA" id="ARBA00022527"/>
    </source>
</evidence>
<evidence type="ECO:0000313" key="13">
    <source>
        <dbReference type="Proteomes" id="UP000095141"/>
    </source>
</evidence>
<evidence type="ECO:0000259" key="10">
    <source>
        <dbReference type="PROSITE" id="PS50011"/>
    </source>
</evidence>
<dbReference type="FunFam" id="1.10.510.10:FF:000021">
    <property type="entry name" value="Serine/threonine protein kinase"/>
    <property type="match status" value="1"/>
</dbReference>
<evidence type="ECO:0000256" key="3">
    <source>
        <dbReference type="ARBA" id="ARBA00022679"/>
    </source>
</evidence>
<dbReference type="GO" id="GO:0004674">
    <property type="term" value="F:protein serine/threonine kinase activity"/>
    <property type="evidence" value="ECO:0007669"/>
    <property type="project" value="UniProtKB-KW"/>
</dbReference>
<dbReference type="PROSITE" id="PS51178">
    <property type="entry name" value="PASTA"/>
    <property type="match status" value="3"/>
</dbReference>
<feature type="domain" description="PASTA" evidence="11">
    <location>
        <begin position="416"/>
        <end position="483"/>
    </location>
</feature>
<evidence type="ECO:0000256" key="4">
    <source>
        <dbReference type="ARBA" id="ARBA00022741"/>
    </source>
</evidence>
<dbReference type="Gene3D" id="1.10.510.10">
    <property type="entry name" value="Transferase(Phosphotransferase) domain 1"/>
    <property type="match status" value="1"/>
</dbReference>
<dbReference type="InterPro" id="IPR008271">
    <property type="entry name" value="Ser/Thr_kinase_AS"/>
</dbReference>
<keyword evidence="9" id="KW-0812">Transmembrane</keyword>
<dbReference type="Gene3D" id="2.60.40.2560">
    <property type="match status" value="1"/>
</dbReference>
<evidence type="ECO:0000256" key="5">
    <source>
        <dbReference type="ARBA" id="ARBA00022777"/>
    </source>
</evidence>
<dbReference type="CDD" id="cd14014">
    <property type="entry name" value="STKc_PknB_like"/>
    <property type="match status" value="1"/>
</dbReference>
<accession>A0A1C2G9D5</accession>
<keyword evidence="6" id="KW-0067">ATP-binding</keyword>
<feature type="domain" description="PASTA" evidence="11">
    <location>
        <begin position="348"/>
        <end position="415"/>
    </location>
</feature>
<dbReference type="RefSeq" id="WP_066035660.1">
    <property type="nucleotide sequence ID" value="NZ_CP136906.1"/>
</dbReference>
<dbReference type="PROSITE" id="PS50011">
    <property type="entry name" value="PROTEIN_KINASE_DOM"/>
    <property type="match status" value="1"/>
</dbReference>
<keyword evidence="5 12" id="KW-0418">Kinase</keyword>
<gene>
    <name evidence="12" type="ORF">BFD03_05145</name>
</gene>
<keyword evidence="9" id="KW-1133">Transmembrane helix</keyword>
<dbReference type="SMART" id="SM00220">
    <property type="entry name" value="S_TKc"/>
    <property type="match status" value="1"/>
</dbReference>
<comment type="catalytic activity">
    <reaction evidence="7">
        <text>L-threonyl-[protein] + ATP = O-phospho-L-threonyl-[protein] + ADP + H(+)</text>
        <dbReference type="Rhea" id="RHEA:46608"/>
        <dbReference type="Rhea" id="RHEA-COMP:11060"/>
        <dbReference type="Rhea" id="RHEA-COMP:11605"/>
        <dbReference type="ChEBI" id="CHEBI:15378"/>
        <dbReference type="ChEBI" id="CHEBI:30013"/>
        <dbReference type="ChEBI" id="CHEBI:30616"/>
        <dbReference type="ChEBI" id="CHEBI:61977"/>
        <dbReference type="ChEBI" id="CHEBI:456216"/>
        <dbReference type="EC" id="2.7.11.1"/>
    </reaction>
</comment>
<organism evidence="12 13">
    <name type="scientific">Limosilactobacillus reuteri</name>
    <name type="common">Lactobacillus reuteri</name>
    <dbReference type="NCBI Taxonomy" id="1598"/>
    <lineage>
        <taxon>Bacteria</taxon>
        <taxon>Bacillati</taxon>
        <taxon>Bacillota</taxon>
        <taxon>Bacilli</taxon>
        <taxon>Lactobacillales</taxon>
        <taxon>Lactobacillaceae</taxon>
        <taxon>Limosilactobacillus</taxon>
    </lineage>
</organism>
<dbReference type="Proteomes" id="UP000095141">
    <property type="component" value="Unassembled WGS sequence"/>
</dbReference>
<comment type="caution">
    <text evidence="12">The sequence shown here is derived from an EMBL/GenBank/DDBJ whole genome shotgun (WGS) entry which is preliminary data.</text>
</comment>
<keyword evidence="4" id="KW-0547">Nucleotide-binding</keyword>
<dbReference type="AlphaFoldDB" id="A0A1C2G9D5"/>
<evidence type="ECO:0000256" key="7">
    <source>
        <dbReference type="ARBA" id="ARBA00047899"/>
    </source>
</evidence>
<dbReference type="EC" id="2.7.11.1" evidence="1"/>
<dbReference type="InterPro" id="IPR005543">
    <property type="entry name" value="PASTA_dom"/>
</dbReference>
<feature type="transmembrane region" description="Helical" evidence="9">
    <location>
        <begin position="327"/>
        <end position="348"/>
    </location>
</feature>
<dbReference type="FunFam" id="3.30.200.20:FF:000035">
    <property type="entry name" value="Serine/threonine protein kinase Stk1"/>
    <property type="match status" value="1"/>
</dbReference>
<dbReference type="PROSITE" id="PS00108">
    <property type="entry name" value="PROTEIN_KINASE_ST"/>
    <property type="match status" value="1"/>
</dbReference>
<dbReference type="InterPro" id="IPR011009">
    <property type="entry name" value="Kinase-like_dom_sf"/>
</dbReference>
<keyword evidence="2" id="KW-0723">Serine/threonine-protein kinase</keyword>
<feature type="domain" description="PASTA" evidence="11">
    <location>
        <begin position="484"/>
        <end position="550"/>
    </location>
</feature>
<dbReference type="InterPro" id="IPR000719">
    <property type="entry name" value="Prot_kinase_dom"/>
</dbReference>
<proteinExistence type="predicted"/>
<dbReference type="SMART" id="SM00740">
    <property type="entry name" value="PASTA"/>
    <property type="match status" value="3"/>
</dbReference>
<dbReference type="CDD" id="cd06577">
    <property type="entry name" value="PASTA_pknB"/>
    <property type="match status" value="3"/>
</dbReference>
<dbReference type="PANTHER" id="PTHR43289">
    <property type="entry name" value="MITOGEN-ACTIVATED PROTEIN KINASE KINASE KINASE 20-RELATED"/>
    <property type="match status" value="1"/>
</dbReference>
<comment type="catalytic activity">
    <reaction evidence="8">
        <text>L-seryl-[protein] + ATP = O-phospho-L-seryl-[protein] + ADP + H(+)</text>
        <dbReference type="Rhea" id="RHEA:17989"/>
        <dbReference type="Rhea" id="RHEA-COMP:9863"/>
        <dbReference type="Rhea" id="RHEA-COMP:11604"/>
        <dbReference type="ChEBI" id="CHEBI:15378"/>
        <dbReference type="ChEBI" id="CHEBI:29999"/>
        <dbReference type="ChEBI" id="CHEBI:30616"/>
        <dbReference type="ChEBI" id="CHEBI:83421"/>
        <dbReference type="ChEBI" id="CHEBI:456216"/>
        <dbReference type="EC" id="2.7.11.1"/>
    </reaction>
</comment>
<dbReference type="SUPFAM" id="SSF56112">
    <property type="entry name" value="Protein kinase-like (PK-like)"/>
    <property type="match status" value="1"/>
</dbReference>
<dbReference type="GO" id="GO:0005524">
    <property type="term" value="F:ATP binding"/>
    <property type="evidence" value="ECO:0007669"/>
    <property type="project" value="UniProtKB-KW"/>
</dbReference>
<dbReference type="EMBL" id="MCNS01000008">
    <property type="protein sequence ID" value="OCX48144.1"/>
    <property type="molecule type" value="Genomic_DNA"/>
</dbReference>
<name>A0A1C2G9D5_LIMRT</name>
<dbReference type="NCBIfam" id="NF033483">
    <property type="entry name" value="PknB_PASTA_kin"/>
    <property type="match status" value="1"/>
</dbReference>
<feature type="domain" description="Protein kinase" evidence="10">
    <location>
        <begin position="11"/>
        <end position="271"/>
    </location>
</feature>
<evidence type="ECO:0000256" key="8">
    <source>
        <dbReference type="ARBA" id="ARBA00048679"/>
    </source>
</evidence>
<dbReference type="Pfam" id="PF00069">
    <property type="entry name" value="Pkinase"/>
    <property type="match status" value="1"/>
</dbReference>
<sequence>MNPGYEIGHRYRIIRSLGEGGMANVYLAHDMVLDRDVSVKLLRLDLRDDPSTKRRFHREAMAATQLNDPHIVGIYDVGEDHGLQYMVMQYVKGTDLKAYIRKHYPIPFPQVIDIMEQVLSAVATAHAHGIIHRDLKPQNILIDENKNVKITDFGIAVAVSQDSLTQTNTLMGSVHYLSPEQARGSIATKQSDIYSLGIILFELLTGKVPFEGETAVSIALKHFREEIPSVREQNKEIPQALENVIIKATAKEPAERYSSVNEMAADLKTVLDPQRANEPRLKIQQDDNGETKVLDIKHLKADDYQPKKSTDSPIVDPSTKPQKWKKYGIVSGTLAMIVLIAVCSWWFLIRQVIIPDVEGMTVQKAEQRLHQQNLRIGKITRVNSQAVDKNRIVSTNPDVSHKTRVSTPINLTVSTGVKQLQMADYVGEDYSSVAANLRRKGFQVHQEPVYSDDIDKGQIIKQNHKKGTIVKPAANTIIFRVSAGKEPIKIPNFKNQDISAVQQFANKNNLQLTTQEKKSKIIATNHVINQTPRAGSTLNHGDTLTVSIANSGNQTKTTNIQINIPFDGNGGQRENRVQVYIRDANHNLTMEYQDITINQETTINVPFTLKQGQTGAYRVVRNGRTIMSATNITG</sequence>
<evidence type="ECO:0000256" key="6">
    <source>
        <dbReference type="ARBA" id="ARBA00022840"/>
    </source>
</evidence>
<evidence type="ECO:0000256" key="1">
    <source>
        <dbReference type="ARBA" id="ARBA00012513"/>
    </source>
</evidence>
<dbReference type="Pfam" id="PF21160">
    <property type="entry name" value="PrkC-like_PASTA-like"/>
    <property type="match status" value="1"/>
</dbReference>
<keyword evidence="9" id="KW-0472">Membrane</keyword>